<dbReference type="InterPro" id="IPR005899">
    <property type="entry name" value="Na_pump_deCOase"/>
</dbReference>
<name>A0A1M6GG54_9FIRM</name>
<evidence type="ECO:0000256" key="4">
    <source>
        <dbReference type="ARBA" id="ARBA00022989"/>
    </source>
</evidence>
<reference evidence="7 8" key="1">
    <citation type="submission" date="2016-11" db="EMBL/GenBank/DDBJ databases">
        <authorList>
            <person name="Jaros S."/>
            <person name="Januszkiewicz K."/>
            <person name="Wedrychowicz H."/>
        </authorList>
    </citation>
    <scope>NUCLEOTIDE SEQUENCE [LARGE SCALE GENOMIC DNA]</scope>
    <source>
        <strain evidence="7 8">DSM 19022</strain>
    </source>
</reference>
<accession>A0A1M6GG54</accession>
<dbReference type="Proteomes" id="UP000184442">
    <property type="component" value="Unassembled WGS sequence"/>
</dbReference>
<dbReference type="EMBL" id="FQZS01000015">
    <property type="protein sequence ID" value="SHJ08912.1"/>
    <property type="molecule type" value="Genomic_DNA"/>
</dbReference>
<dbReference type="OrthoDB" id="1954652at2"/>
<organism evidence="7 8">
    <name type="scientific">Lutispora thermophila DSM 19022</name>
    <dbReference type="NCBI Taxonomy" id="1122184"/>
    <lineage>
        <taxon>Bacteria</taxon>
        <taxon>Bacillati</taxon>
        <taxon>Bacillota</taxon>
        <taxon>Clostridia</taxon>
        <taxon>Lutisporales</taxon>
        <taxon>Lutisporaceae</taxon>
        <taxon>Lutispora</taxon>
    </lineage>
</organism>
<dbReference type="GO" id="GO:0015081">
    <property type="term" value="F:sodium ion transmembrane transporter activity"/>
    <property type="evidence" value="ECO:0007669"/>
    <property type="project" value="InterPro"/>
</dbReference>
<evidence type="ECO:0000256" key="5">
    <source>
        <dbReference type="ARBA" id="ARBA00023136"/>
    </source>
</evidence>
<protein>
    <submittedName>
        <fullName evidence="7">Sodium pump decarboxylases, gamma subunit</fullName>
    </submittedName>
</protein>
<comment type="subcellular location">
    <subcellularLocation>
        <location evidence="1">Cell membrane</location>
    </subcellularLocation>
</comment>
<evidence type="ECO:0000256" key="2">
    <source>
        <dbReference type="ARBA" id="ARBA00022475"/>
    </source>
</evidence>
<keyword evidence="8" id="KW-1185">Reference proteome</keyword>
<evidence type="ECO:0000313" key="8">
    <source>
        <dbReference type="Proteomes" id="UP000184442"/>
    </source>
</evidence>
<evidence type="ECO:0000256" key="1">
    <source>
        <dbReference type="ARBA" id="ARBA00004236"/>
    </source>
</evidence>
<evidence type="ECO:0000256" key="6">
    <source>
        <dbReference type="SAM" id="Phobius"/>
    </source>
</evidence>
<dbReference type="STRING" id="1122184.SAMN02745176_02375"/>
<dbReference type="AlphaFoldDB" id="A0A1M6GG54"/>
<dbReference type="NCBIfam" id="TIGR01195">
    <property type="entry name" value="oadG_fam"/>
    <property type="match status" value="1"/>
</dbReference>
<dbReference type="RefSeq" id="WP_073026414.1">
    <property type="nucleotide sequence ID" value="NZ_FQZS01000015.1"/>
</dbReference>
<keyword evidence="4 6" id="KW-1133">Transmembrane helix</keyword>
<proteinExistence type="predicted"/>
<gene>
    <name evidence="7" type="ORF">SAMN02745176_02375</name>
</gene>
<dbReference type="GO" id="GO:0036376">
    <property type="term" value="P:sodium ion export across plasma membrane"/>
    <property type="evidence" value="ECO:0007669"/>
    <property type="project" value="InterPro"/>
</dbReference>
<dbReference type="Pfam" id="PF04277">
    <property type="entry name" value="OAD_gamma"/>
    <property type="match status" value="1"/>
</dbReference>
<sequence length="119" mass="12833">MSEVQQLTYGLIVTLVGMGIVFLVLIGLSFMLDALKLLSNKGKGEKKAEVVKIEKSEEPVEVVNVPEEDAGELIAVISAALAACMGSSSNLVIKTINRVEGNTPVWAKAGRQEQMYNRL</sequence>
<keyword evidence="5 6" id="KW-0472">Membrane</keyword>
<evidence type="ECO:0000313" key="7">
    <source>
        <dbReference type="EMBL" id="SHJ08912.1"/>
    </source>
</evidence>
<keyword evidence="3 6" id="KW-0812">Transmembrane</keyword>
<dbReference type="GO" id="GO:0005886">
    <property type="term" value="C:plasma membrane"/>
    <property type="evidence" value="ECO:0007669"/>
    <property type="project" value="UniProtKB-SubCell"/>
</dbReference>
<evidence type="ECO:0000256" key="3">
    <source>
        <dbReference type="ARBA" id="ARBA00022692"/>
    </source>
</evidence>
<feature type="transmembrane region" description="Helical" evidence="6">
    <location>
        <begin position="7"/>
        <end position="32"/>
    </location>
</feature>
<keyword evidence="2" id="KW-1003">Cell membrane</keyword>